<protein>
    <submittedName>
        <fullName evidence="2">Uncharacterized protein</fullName>
    </submittedName>
</protein>
<feature type="region of interest" description="Disordered" evidence="1">
    <location>
        <begin position="65"/>
        <end position="105"/>
    </location>
</feature>
<dbReference type="Proteomes" id="UP000324222">
    <property type="component" value="Unassembled WGS sequence"/>
</dbReference>
<evidence type="ECO:0000313" key="3">
    <source>
        <dbReference type="Proteomes" id="UP000324222"/>
    </source>
</evidence>
<accession>A0A5B7HRG7</accession>
<feature type="region of interest" description="Disordered" evidence="1">
    <location>
        <begin position="140"/>
        <end position="168"/>
    </location>
</feature>
<evidence type="ECO:0000313" key="2">
    <source>
        <dbReference type="EMBL" id="MPC71084.1"/>
    </source>
</evidence>
<sequence length="168" mass="17354">MTWAWPPLTALSRAGAGVGAWRVSMARSRGRVGQAWKGRAGTAGRRARGTRLAALPPHWVESNGAARLSPHAAQGISTPRRLLSDRESALKKSTPTSPGGPRASRRGTALVCLCGVSPPDACGRQLSRAAVSRGGLKAPLGRLASSEKAGGGPGLSAGDPRRQNTHWG</sequence>
<proteinExistence type="predicted"/>
<name>A0A5B7HRG7_PORTR</name>
<gene>
    <name evidence="2" type="ORF">E2C01_065354</name>
</gene>
<dbReference type="AlphaFoldDB" id="A0A5B7HRG7"/>
<keyword evidence="3" id="KW-1185">Reference proteome</keyword>
<reference evidence="2 3" key="1">
    <citation type="submission" date="2019-05" db="EMBL/GenBank/DDBJ databases">
        <title>Another draft genome of Portunus trituberculatus and its Hox gene families provides insights of decapod evolution.</title>
        <authorList>
            <person name="Jeong J.-H."/>
            <person name="Song I."/>
            <person name="Kim S."/>
            <person name="Choi T."/>
            <person name="Kim D."/>
            <person name="Ryu S."/>
            <person name="Kim W."/>
        </authorList>
    </citation>
    <scope>NUCLEOTIDE SEQUENCE [LARGE SCALE GENOMIC DNA]</scope>
    <source>
        <tissue evidence="2">Muscle</tissue>
    </source>
</reference>
<evidence type="ECO:0000256" key="1">
    <source>
        <dbReference type="SAM" id="MobiDB-lite"/>
    </source>
</evidence>
<comment type="caution">
    <text evidence="2">The sequence shown here is derived from an EMBL/GenBank/DDBJ whole genome shotgun (WGS) entry which is preliminary data.</text>
</comment>
<dbReference type="EMBL" id="VSRR010032266">
    <property type="protein sequence ID" value="MPC71084.1"/>
    <property type="molecule type" value="Genomic_DNA"/>
</dbReference>
<organism evidence="2 3">
    <name type="scientific">Portunus trituberculatus</name>
    <name type="common">Swimming crab</name>
    <name type="synonym">Neptunus trituberculatus</name>
    <dbReference type="NCBI Taxonomy" id="210409"/>
    <lineage>
        <taxon>Eukaryota</taxon>
        <taxon>Metazoa</taxon>
        <taxon>Ecdysozoa</taxon>
        <taxon>Arthropoda</taxon>
        <taxon>Crustacea</taxon>
        <taxon>Multicrustacea</taxon>
        <taxon>Malacostraca</taxon>
        <taxon>Eumalacostraca</taxon>
        <taxon>Eucarida</taxon>
        <taxon>Decapoda</taxon>
        <taxon>Pleocyemata</taxon>
        <taxon>Brachyura</taxon>
        <taxon>Eubrachyura</taxon>
        <taxon>Portunoidea</taxon>
        <taxon>Portunidae</taxon>
        <taxon>Portuninae</taxon>
        <taxon>Portunus</taxon>
    </lineage>
</organism>